<evidence type="ECO:0000256" key="3">
    <source>
        <dbReference type="ARBA" id="ARBA00022553"/>
    </source>
</evidence>
<dbReference type="InterPro" id="IPR010071">
    <property type="entry name" value="AA_adenyl_dom"/>
</dbReference>
<dbReference type="NCBIfam" id="TIGR01733">
    <property type="entry name" value="AA-adenyl-dom"/>
    <property type="match status" value="1"/>
</dbReference>
<dbReference type="Gene3D" id="3.30.559.10">
    <property type="entry name" value="Chloramphenicol acetyltransferase-like domain"/>
    <property type="match status" value="2"/>
</dbReference>
<protein>
    <recommendedName>
        <fullName evidence="4">Carrier domain-containing protein</fullName>
    </recommendedName>
</protein>
<reference evidence="6" key="1">
    <citation type="journal article" date="2019" name="Int. J. Syst. Evol. Microbiol.">
        <title>The Global Catalogue of Microorganisms (GCM) 10K type strain sequencing project: providing services to taxonomists for standard genome sequencing and annotation.</title>
        <authorList>
            <consortium name="The Broad Institute Genomics Platform"/>
            <consortium name="The Broad Institute Genome Sequencing Center for Infectious Disease"/>
            <person name="Wu L."/>
            <person name="Ma J."/>
        </authorList>
    </citation>
    <scope>NUCLEOTIDE SEQUENCE [LARGE SCALE GENOMIC DNA]</scope>
    <source>
        <strain evidence="6">JCM 4505</strain>
    </source>
</reference>
<dbReference type="InterPro" id="IPR020806">
    <property type="entry name" value="PKS_PP-bd"/>
</dbReference>
<comment type="cofactor">
    <cofactor evidence="1">
        <name>pantetheine 4'-phosphate</name>
        <dbReference type="ChEBI" id="CHEBI:47942"/>
    </cofactor>
</comment>
<dbReference type="SUPFAM" id="SSF52777">
    <property type="entry name" value="CoA-dependent acyltransferases"/>
    <property type="match status" value="4"/>
</dbReference>
<dbReference type="Pfam" id="PF00550">
    <property type="entry name" value="PP-binding"/>
    <property type="match status" value="2"/>
</dbReference>
<dbReference type="InterPro" id="IPR025110">
    <property type="entry name" value="AMP-bd_C"/>
</dbReference>
<evidence type="ECO:0000313" key="6">
    <source>
        <dbReference type="Proteomes" id="UP001501867"/>
    </source>
</evidence>
<dbReference type="SUPFAM" id="SSF47336">
    <property type="entry name" value="ACP-like"/>
    <property type="match status" value="2"/>
</dbReference>
<feature type="domain" description="Carrier" evidence="4">
    <location>
        <begin position="972"/>
        <end position="1047"/>
    </location>
</feature>
<dbReference type="Gene3D" id="3.40.50.12780">
    <property type="entry name" value="N-terminal domain of ligase-like"/>
    <property type="match status" value="1"/>
</dbReference>
<dbReference type="CDD" id="cd05930">
    <property type="entry name" value="A_NRPS"/>
    <property type="match status" value="1"/>
</dbReference>
<dbReference type="InterPro" id="IPR001242">
    <property type="entry name" value="Condensation_dom"/>
</dbReference>
<dbReference type="InterPro" id="IPR045851">
    <property type="entry name" value="AMP-bd_C_sf"/>
</dbReference>
<dbReference type="InterPro" id="IPR009081">
    <property type="entry name" value="PP-bd_ACP"/>
</dbReference>
<proteinExistence type="predicted"/>
<name>A0ABP3EP52_9ACTN</name>
<dbReference type="PANTHER" id="PTHR45527:SF1">
    <property type="entry name" value="FATTY ACID SYNTHASE"/>
    <property type="match status" value="1"/>
</dbReference>
<dbReference type="SUPFAM" id="SSF56801">
    <property type="entry name" value="Acetyl-CoA synthetase-like"/>
    <property type="match status" value="2"/>
</dbReference>
<dbReference type="InterPro" id="IPR020845">
    <property type="entry name" value="AMP-binding_CS"/>
</dbReference>
<dbReference type="Gene3D" id="3.30.300.30">
    <property type="match status" value="2"/>
</dbReference>
<dbReference type="PROSITE" id="PS00012">
    <property type="entry name" value="PHOSPHOPANTETHEINE"/>
    <property type="match status" value="2"/>
</dbReference>
<dbReference type="Gene3D" id="2.30.38.10">
    <property type="entry name" value="Luciferase, Domain 3"/>
    <property type="match status" value="1"/>
</dbReference>
<evidence type="ECO:0000256" key="1">
    <source>
        <dbReference type="ARBA" id="ARBA00001957"/>
    </source>
</evidence>
<dbReference type="Pfam" id="PF13193">
    <property type="entry name" value="AMP-binding_C"/>
    <property type="match status" value="2"/>
</dbReference>
<dbReference type="RefSeq" id="WP_344152194.1">
    <property type="nucleotide sequence ID" value="NZ_BAAABV010000006.1"/>
</dbReference>
<keyword evidence="6" id="KW-1185">Reference proteome</keyword>
<keyword evidence="2" id="KW-0596">Phosphopantetheine</keyword>
<dbReference type="PANTHER" id="PTHR45527">
    <property type="entry name" value="NONRIBOSOMAL PEPTIDE SYNTHETASE"/>
    <property type="match status" value="1"/>
</dbReference>
<dbReference type="EMBL" id="BAAABV010000006">
    <property type="protein sequence ID" value="GAA0272202.1"/>
    <property type="molecule type" value="Genomic_DNA"/>
</dbReference>
<dbReference type="Gene3D" id="3.30.559.30">
    <property type="entry name" value="Nonribosomal peptide synthetase, condensation domain"/>
    <property type="match status" value="2"/>
</dbReference>
<dbReference type="PROSITE" id="PS00455">
    <property type="entry name" value="AMP_BINDING"/>
    <property type="match status" value="1"/>
</dbReference>
<evidence type="ECO:0000313" key="5">
    <source>
        <dbReference type="EMBL" id="GAA0272202.1"/>
    </source>
</evidence>
<dbReference type="InterPro" id="IPR006162">
    <property type="entry name" value="Ppantetheine_attach_site"/>
</dbReference>
<dbReference type="CDD" id="cd19531">
    <property type="entry name" value="LCL_NRPS-like"/>
    <property type="match status" value="2"/>
</dbReference>
<accession>A0ABP3EP52</accession>
<dbReference type="Gene3D" id="3.40.50.980">
    <property type="match status" value="2"/>
</dbReference>
<dbReference type="InterPro" id="IPR023213">
    <property type="entry name" value="CAT-like_dom_sf"/>
</dbReference>
<dbReference type="PROSITE" id="PS50075">
    <property type="entry name" value="CARRIER"/>
    <property type="match status" value="2"/>
</dbReference>
<dbReference type="InterPro" id="IPR042099">
    <property type="entry name" value="ANL_N_sf"/>
</dbReference>
<feature type="domain" description="Carrier" evidence="4">
    <location>
        <begin position="2018"/>
        <end position="2092"/>
    </location>
</feature>
<evidence type="ECO:0000259" key="4">
    <source>
        <dbReference type="PROSITE" id="PS50075"/>
    </source>
</evidence>
<sequence>MSAHFVELSSIQRRVWFVDQVQPGDVSYNMPVVLRVRGALDESSLQSALDVVVARHGALRTRFLVRDGDPVQEVLPDARVRVDVVDLRDRPDAEELAHAYVSGETRRPFDLTAAPLMRCSLVRTHEAEQLVVFTVHHIVFDGWSAGVFFEDLSRALEGTALDPSVAQFTEMVAWERATVDSGEQDETVAWWKEQLAGAPTVLELVTDRARPAVQAHRGATRRYTVPAEVVSGLEELGRSAGATMFMTLLSAFGLVLSRHAGQDEVLVGAPVAFRPRSEFERSIGCFLNTVPMRVDTGGAPTFAELLARVKEMSLASFDHQQAPFERLVAELAPDHDLSRNPLVQVLLNFDGEPQPPVFPGCTVEHLPNETVSAKFDLTLYVKSSQGQLLLDLVYDADLFPEARIGWLLEQTGELLAQVSRNPHRPVGGYPLLSEESREKLPDPYEPLMPHWPGSLLERLAKHVDTDPDRIAMSAKDGDWTYRQLDRAANRLARRLLAAGVRRGDLVGILISRDPSTQVAMLAAMKCAAPFVIMDSTMPAARLAQCVEVSTPKALVITRGCADLADEVSEVAAVSTEVIRMDAGADWTSLPDGDLGIEVTAADTIYAVFTSGSTGTPKCVLTRHDAVMHFLDWYETSQRLCSDDRFAVLAGLGYEVLMRDLLTPMWVGATSVFPEHDRLDFHATSRWLGESESTVVHLTPPYANELAAAMPPGGKLPHMRLVGINGDVLRRSTAVAWAALAPGSTLINIYGATETPQIISALSLRAPDAPDGIVPFSSKSPIGPGITGIQILCVNPAGELCAEGEIGELVVRTPYLASYLRGEAGGFTTSPWTGDPEDRIYRTGDRVRYLGEGCAEFVGRVDHQIKLRGHRIEPGDIEAVLVTHEGVGQALVLVREDRPGDRRLVAYVTAVPGAEAPSPAELRTRASAALPKHMVPSAFVVLPGFPLNHNAKVDRAALPAPSGETEVDETSRPPATDAEREMARLWEDVLAVSGIGVEDDFFALGGHSLLLTRLLSRVAETFGVRLTMREVFETPTVSGFLRQVADGVREPVAELTTIPSTADGDGAHALSLVQRRLWFVDQVQPGDVSYNMSAMLRVRGALDESSLQSALDVVVARHGALRTRFLVRDGDPVQEVLPDARIPVKTVDLRERADAERLGRAYAAAETRRPFDLAAAPLMRCVLVRTGESEQIVVFTVHHIIFDGWSAGVFFEDLSRALEGAAPEPSVAQFTDLVAWERAALDSGEQDQLVAWWKERLDGAPTVLDLPTDRIRPAVQTHRGARTQFTVPAEVVSGLEEAGRSAGATMFMTLLSAFGLVLSRHAGQDEVLVGTPVAFRPRSEFERSIGCFLNTVLMKVDTGGAPTFAELLARVKEMSLASFDHQQAPFERLVAELAPEPDLSRNPLYQVLFALQNVPTVPLRIPGQEVEALVSTEARAQCDISLRFTQGDEGLVGVLDYDLDLFEEATMARLIGHLDHVLAQVAADPGTPLHRLTLTGPAERELLLERWNDTAVPYPLDRTLTDFIVERAHRTPLAPAVRFEDEELTYGELDRRANALAWRLRELGVGPDVVVGVHLDRSLELVVGLLAVLKAGGAYLPLEPGHPLERLRTMVRSSAVPVVLTGHGSTGRFAEAGCVEIVVGTETAETGPVPSARSGNLAYVIYTSGSTGAPKGVQVPHRGIVNRLSWMQDAYGLTPEDRVLHKTPISFDVSVWELFWPLMNGSCLVLAAPGRHREPQYLAELMASAGVTVCHFVPVMLRAFLDVPQVARLDALRLIVCSGEELPAEVARSCRRTLDARLENLYGPTEASVDVTSWTCEPDDRAPRVPIGAPIANTRTYVLDEGLAPVPVGVAGELYLGGEGLARGYHGRPALTAERFVADPYGPPGTRLYRTGDRARWLPDGRLEFLGRLDHQVKVRGFRIELGEIEQVLARHEAVEQALLLVREDRPGDRRLVAYVVVPPAAPAPRTDELLAHAAALLPKYMVPSSVVVLDRFPVTTSGKVDRKALPAPAAESRAPSRAPATEAEEVLAAIWQDVLGTGGVGADVDFFELGGDSMHAIAVVGRAGQNGFSFTVEDMFRTPTVAALAVHHGPDAPAPASTTPMSDALGEFFLMSDEDRARLYEA</sequence>
<dbReference type="InterPro" id="IPR036736">
    <property type="entry name" value="ACP-like_sf"/>
</dbReference>
<dbReference type="Pfam" id="PF00668">
    <property type="entry name" value="Condensation"/>
    <property type="match status" value="2"/>
</dbReference>
<dbReference type="Gene3D" id="1.10.1200.10">
    <property type="entry name" value="ACP-like"/>
    <property type="match status" value="2"/>
</dbReference>
<evidence type="ECO:0000256" key="2">
    <source>
        <dbReference type="ARBA" id="ARBA00022450"/>
    </source>
</evidence>
<dbReference type="Proteomes" id="UP001501867">
    <property type="component" value="Unassembled WGS sequence"/>
</dbReference>
<dbReference type="InterPro" id="IPR000873">
    <property type="entry name" value="AMP-dep_synth/lig_dom"/>
</dbReference>
<gene>
    <name evidence="5" type="ORF">GCM10010302_07250</name>
</gene>
<keyword evidence="3" id="KW-0597">Phosphoprotein</keyword>
<comment type="caution">
    <text evidence="5">The sequence shown here is derived from an EMBL/GenBank/DDBJ whole genome shotgun (WGS) entry which is preliminary data.</text>
</comment>
<dbReference type="CDD" id="cd17646">
    <property type="entry name" value="A_NRPS_AB3403-like"/>
    <property type="match status" value="1"/>
</dbReference>
<dbReference type="Pfam" id="PF00501">
    <property type="entry name" value="AMP-binding"/>
    <property type="match status" value="2"/>
</dbReference>
<organism evidence="5 6">
    <name type="scientific">Streptomyces polychromogenes</name>
    <dbReference type="NCBI Taxonomy" id="67342"/>
    <lineage>
        <taxon>Bacteria</taxon>
        <taxon>Bacillati</taxon>
        <taxon>Actinomycetota</taxon>
        <taxon>Actinomycetes</taxon>
        <taxon>Kitasatosporales</taxon>
        <taxon>Streptomycetaceae</taxon>
        <taxon>Streptomyces</taxon>
    </lineage>
</organism>
<dbReference type="SMART" id="SM00823">
    <property type="entry name" value="PKS_PP"/>
    <property type="match status" value="2"/>
</dbReference>